<evidence type="ECO:0000256" key="4">
    <source>
        <dbReference type="ARBA" id="ARBA00022840"/>
    </source>
</evidence>
<dbReference type="GO" id="GO:0010506">
    <property type="term" value="P:regulation of autophagy"/>
    <property type="evidence" value="ECO:0007669"/>
    <property type="project" value="InterPro"/>
</dbReference>
<feature type="domain" description="Protein kinase" evidence="6">
    <location>
        <begin position="17"/>
        <end position="269"/>
    </location>
</feature>
<dbReference type="PROSITE" id="PS50011">
    <property type="entry name" value="PROTEIN_KINASE_DOM"/>
    <property type="match status" value="1"/>
</dbReference>
<dbReference type="Proteomes" id="UP000324800">
    <property type="component" value="Unassembled WGS sequence"/>
</dbReference>
<dbReference type="PANTHER" id="PTHR24348">
    <property type="entry name" value="SERINE/THREONINE-PROTEIN KINASE UNC-51-RELATED"/>
    <property type="match status" value="1"/>
</dbReference>
<comment type="caution">
    <text evidence="7">The sequence shown here is derived from an EMBL/GenBank/DDBJ whole genome shotgun (WGS) entry which is preliminary data.</text>
</comment>
<dbReference type="AlphaFoldDB" id="A0A5J4X436"/>
<evidence type="ECO:0000313" key="8">
    <source>
        <dbReference type="Proteomes" id="UP000324800"/>
    </source>
</evidence>
<keyword evidence="4" id="KW-0067">ATP-binding</keyword>
<dbReference type="GO" id="GO:0005524">
    <property type="term" value="F:ATP binding"/>
    <property type="evidence" value="ECO:0007669"/>
    <property type="project" value="UniProtKB-KW"/>
</dbReference>
<dbReference type="Gene3D" id="1.10.510.10">
    <property type="entry name" value="Transferase(Phosphotransferase) domain 1"/>
    <property type="match status" value="1"/>
</dbReference>
<evidence type="ECO:0000256" key="2">
    <source>
        <dbReference type="ARBA" id="ARBA00022741"/>
    </source>
</evidence>
<dbReference type="GO" id="GO:0004674">
    <property type="term" value="F:protein serine/threonine kinase activity"/>
    <property type="evidence" value="ECO:0007669"/>
    <property type="project" value="InterPro"/>
</dbReference>
<evidence type="ECO:0000256" key="5">
    <source>
        <dbReference type="SAM" id="MobiDB-lite"/>
    </source>
</evidence>
<accession>A0A5J4X436</accession>
<dbReference type="PROSITE" id="PS00108">
    <property type="entry name" value="PROTEIN_KINASE_ST"/>
    <property type="match status" value="1"/>
</dbReference>
<dbReference type="SMART" id="SM00220">
    <property type="entry name" value="S_TKc"/>
    <property type="match status" value="1"/>
</dbReference>
<evidence type="ECO:0000256" key="3">
    <source>
        <dbReference type="ARBA" id="ARBA00022777"/>
    </source>
</evidence>
<keyword evidence="1" id="KW-0808">Transferase</keyword>
<reference evidence="7 8" key="1">
    <citation type="submission" date="2019-03" db="EMBL/GenBank/DDBJ databases">
        <title>Single cell metagenomics reveals metabolic interactions within the superorganism composed of flagellate Streblomastix strix and complex community of Bacteroidetes bacteria on its surface.</title>
        <authorList>
            <person name="Treitli S.C."/>
            <person name="Kolisko M."/>
            <person name="Husnik F."/>
            <person name="Keeling P."/>
            <person name="Hampl V."/>
        </authorList>
    </citation>
    <scope>NUCLEOTIDE SEQUENCE [LARGE SCALE GENOMIC DNA]</scope>
    <source>
        <strain evidence="7">ST1C</strain>
    </source>
</reference>
<dbReference type="PANTHER" id="PTHR24348:SF22">
    <property type="entry name" value="NON-SPECIFIC SERINE_THREONINE PROTEIN KINASE"/>
    <property type="match status" value="1"/>
</dbReference>
<organism evidence="7 8">
    <name type="scientific">Streblomastix strix</name>
    <dbReference type="NCBI Taxonomy" id="222440"/>
    <lineage>
        <taxon>Eukaryota</taxon>
        <taxon>Metamonada</taxon>
        <taxon>Preaxostyla</taxon>
        <taxon>Oxymonadida</taxon>
        <taxon>Streblomastigidae</taxon>
        <taxon>Streblomastix</taxon>
    </lineage>
</organism>
<evidence type="ECO:0000313" key="7">
    <source>
        <dbReference type="EMBL" id="KAA6402087.1"/>
    </source>
</evidence>
<gene>
    <name evidence="7" type="ORF">EZS28_002390</name>
</gene>
<dbReference type="InterPro" id="IPR045269">
    <property type="entry name" value="Atg1-like"/>
</dbReference>
<keyword evidence="2" id="KW-0547">Nucleotide-binding</keyword>
<dbReference type="GO" id="GO:0005776">
    <property type="term" value="C:autophagosome"/>
    <property type="evidence" value="ECO:0007669"/>
    <property type="project" value="TreeGrafter"/>
</dbReference>
<dbReference type="FunFam" id="1.10.510.10:FF:000571">
    <property type="entry name" value="Maternal embryonic leucine zipper kinase"/>
    <property type="match status" value="1"/>
</dbReference>
<dbReference type="EMBL" id="SNRW01000288">
    <property type="protein sequence ID" value="KAA6402087.1"/>
    <property type="molecule type" value="Genomic_DNA"/>
</dbReference>
<dbReference type="InterPro" id="IPR011009">
    <property type="entry name" value="Kinase-like_dom_sf"/>
</dbReference>
<keyword evidence="3 7" id="KW-0418">Kinase</keyword>
<dbReference type="InterPro" id="IPR000719">
    <property type="entry name" value="Prot_kinase_dom"/>
</dbReference>
<feature type="region of interest" description="Disordered" evidence="5">
    <location>
        <begin position="332"/>
        <end position="362"/>
    </location>
</feature>
<evidence type="ECO:0000256" key="1">
    <source>
        <dbReference type="ARBA" id="ARBA00022679"/>
    </source>
</evidence>
<dbReference type="GO" id="GO:0005829">
    <property type="term" value="C:cytosol"/>
    <property type="evidence" value="ECO:0007669"/>
    <property type="project" value="TreeGrafter"/>
</dbReference>
<proteinExistence type="predicted"/>
<dbReference type="GO" id="GO:0016020">
    <property type="term" value="C:membrane"/>
    <property type="evidence" value="ECO:0007669"/>
    <property type="project" value="TreeGrafter"/>
</dbReference>
<dbReference type="InterPro" id="IPR008271">
    <property type="entry name" value="Ser/Thr_kinase_AS"/>
</dbReference>
<name>A0A5J4X436_9EUKA</name>
<dbReference type="GO" id="GO:0000045">
    <property type="term" value="P:autophagosome assembly"/>
    <property type="evidence" value="ECO:0007669"/>
    <property type="project" value="TreeGrafter"/>
</dbReference>
<dbReference type="SUPFAM" id="SSF56112">
    <property type="entry name" value="Protein kinase-like (PK-like)"/>
    <property type="match status" value="1"/>
</dbReference>
<protein>
    <submittedName>
        <fullName evidence="7">Putative serine/threonine-protein kinase Nek3</fullName>
    </submittedName>
</protein>
<dbReference type="GO" id="GO:0000407">
    <property type="term" value="C:phagophore assembly site"/>
    <property type="evidence" value="ECO:0007669"/>
    <property type="project" value="TreeGrafter"/>
</dbReference>
<sequence length="571" mass="65083">MSSGGEKPPLKRKWSDYQFEDELSSGAFGRIYVMKHLPSGELEVIKSLPYKKEDKIKIADEEVNMLNQAKSPYTVNLIDTFPQQFDLCLVLEYCPGGNLRDMIDKNIKQMSIKDRKMKGYRYGYQILMGTNVLHSKGIIHRDLKPENILIDKYGNIKIADFGLASKLASKSYLHAAGTKNYAPPETEQNRMTSESDVWSIGVIIIEVITGEHPIEGRTQNETLSNISSGKYKPLPDYINGELKIMLESMISKIPSQRPSVQSLLESNIIQLVSVIEKSNEQKESQQSNEQLNKENNELKTKVQLLDVEKEKEKQENIKALAEKDKTIAVKEQENQKEIQEKQKAQSERDQEKRRADTEHAEVKRLTSEITRLNQSLQSVPSSLSIITYQTIIPDPDHAKQQENKIIRTNKGSRSTVAFNPVITSGIARFGGFFKDHLNQFSIGIADSSAVFGSDECPWLGEYEKKTVRYWKDGDLQHIRGIIPGNSPIEENKTVAVEVNMNIRPRTLTFFYDNQEQPVSVTDIPSSIRFWIYLFNTNSSFTITEFENVQYSSAKGGIKGQRIVEWGKEWKK</sequence>
<evidence type="ECO:0000259" key="6">
    <source>
        <dbReference type="PROSITE" id="PS50011"/>
    </source>
</evidence>
<dbReference type="Pfam" id="PF00069">
    <property type="entry name" value="Pkinase"/>
    <property type="match status" value="1"/>
</dbReference>